<dbReference type="EMBL" id="MU275849">
    <property type="protein sequence ID" value="KAI0051867.1"/>
    <property type="molecule type" value="Genomic_DNA"/>
</dbReference>
<keyword evidence="2" id="KW-1185">Reference proteome</keyword>
<gene>
    <name evidence="1" type="ORF">FA95DRAFT_144749</name>
</gene>
<protein>
    <submittedName>
        <fullName evidence="1">Uncharacterized protein</fullName>
    </submittedName>
</protein>
<name>A0ACB8S6V3_9AGAM</name>
<accession>A0ACB8S6V3</accession>
<dbReference type="Proteomes" id="UP000814033">
    <property type="component" value="Unassembled WGS sequence"/>
</dbReference>
<comment type="caution">
    <text evidence="1">The sequence shown here is derived from an EMBL/GenBank/DDBJ whole genome shotgun (WGS) entry which is preliminary data.</text>
</comment>
<evidence type="ECO:0000313" key="2">
    <source>
        <dbReference type="Proteomes" id="UP000814033"/>
    </source>
</evidence>
<evidence type="ECO:0000313" key="1">
    <source>
        <dbReference type="EMBL" id="KAI0051867.1"/>
    </source>
</evidence>
<organism evidence="1 2">
    <name type="scientific">Auriscalpium vulgare</name>
    <dbReference type="NCBI Taxonomy" id="40419"/>
    <lineage>
        <taxon>Eukaryota</taxon>
        <taxon>Fungi</taxon>
        <taxon>Dikarya</taxon>
        <taxon>Basidiomycota</taxon>
        <taxon>Agaricomycotina</taxon>
        <taxon>Agaricomycetes</taxon>
        <taxon>Russulales</taxon>
        <taxon>Auriscalpiaceae</taxon>
        <taxon>Auriscalpium</taxon>
    </lineage>
</organism>
<sequence length="195" mass="20969">MREATSLSSRPYVLCICRCGRAQSGTEYRRAGARRFSLIRTSAARSFYFSSPTACTEYLPRRQHRSLPASPVRRPACAAAHTSVARGGPGPVRRRARRRAPPTPSVVCCLSVSPNGRISPQCCQVSALPRCTDGLLSLGSSSSRITLHCVPIDPRQPSGAHYLYVKEGGRRAPTPCEAAAASSLPDVMGRRSGSK</sequence>
<reference evidence="1" key="2">
    <citation type="journal article" date="2022" name="New Phytol.">
        <title>Evolutionary transition to the ectomycorrhizal habit in the genomes of a hyperdiverse lineage of mushroom-forming fungi.</title>
        <authorList>
            <person name="Looney B."/>
            <person name="Miyauchi S."/>
            <person name="Morin E."/>
            <person name="Drula E."/>
            <person name="Courty P.E."/>
            <person name="Kohler A."/>
            <person name="Kuo A."/>
            <person name="LaButti K."/>
            <person name="Pangilinan J."/>
            <person name="Lipzen A."/>
            <person name="Riley R."/>
            <person name="Andreopoulos W."/>
            <person name="He G."/>
            <person name="Johnson J."/>
            <person name="Nolan M."/>
            <person name="Tritt A."/>
            <person name="Barry K.W."/>
            <person name="Grigoriev I.V."/>
            <person name="Nagy L.G."/>
            <person name="Hibbett D."/>
            <person name="Henrissat B."/>
            <person name="Matheny P.B."/>
            <person name="Labbe J."/>
            <person name="Martin F.M."/>
        </authorList>
    </citation>
    <scope>NUCLEOTIDE SEQUENCE</scope>
    <source>
        <strain evidence="1">FP105234-sp</strain>
    </source>
</reference>
<reference evidence="1" key="1">
    <citation type="submission" date="2021-02" db="EMBL/GenBank/DDBJ databases">
        <authorList>
            <consortium name="DOE Joint Genome Institute"/>
            <person name="Ahrendt S."/>
            <person name="Looney B.P."/>
            <person name="Miyauchi S."/>
            <person name="Morin E."/>
            <person name="Drula E."/>
            <person name="Courty P.E."/>
            <person name="Chicoki N."/>
            <person name="Fauchery L."/>
            <person name="Kohler A."/>
            <person name="Kuo A."/>
            <person name="Labutti K."/>
            <person name="Pangilinan J."/>
            <person name="Lipzen A."/>
            <person name="Riley R."/>
            <person name="Andreopoulos W."/>
            <person name="He G."/>
            <person name="Johnson J."/>
            <person name="Barry K.W."/>
            <person name="Grigoriev I.V."/>
            <person name="Nagy L."/>
            <person name="Hibbett D."/>
            <person name="Henrissat B."/>
            <person name="Matheny P.B."/>
            <person name="Labbe J."/>
            <person name="Martin F."/>
        </authorList>
    </citation>
    <scope>NUCLEOTIDE SEQUENCE</scope>
    <source>
        <strain evidence="1">FP105234-sp</strain>
    </source>
</reference>
<proteinExistence type="predicted"/>